<reference evidence="6 7" key="1">
    <citation type="submission" date="2018-06" db="EMBL/GenBank/DDBJ databases">
        <title>Comparative genomics of downy mildews reveals potential adaptations to biotrophy.</title>
        <authorList>
            <person name="Fletcher K."/>
            <person name="Klosterman S.J."/>
            <person name="Derevnina L."/>
            <person name="Martin F."/>
            <person name="Koike S."/>
            <person name="Reyes Chin-Wo S."/>
            <person name="Mou B."/>
            <person name="Michelmore R."/>
        </authorList>
    </citation>
    <scope>NUCLEOTIDE SEQUENCE [LARGE SCALE GENOMIC DNA]</scope>
    <source>
        <strain evidence="6 7">R14</strain>
    </source>
</reference>
<gene>
    <name evidence="6" type="ORF">DD238_004888</name>
</gene>
<comment type="caution">
    <text evidence="6">The sequence shown here is derived from an EMBL/GenBank/DDBJ whole genome shotgun (WGS) entry which is preliminary data.</text>
</comment>
<evidence type="ECO:0000256" key="1">
    <source>
        <dbReference type="ARBA" id="ARBA00004604"/>
    </source>
</evidence>
<dbReference type="VEuPathDB" id="FungiDB:DD237_005240"/>
<evidence type="ECO:0000313" key="6">
    <source>
        <dbReference type="EMBL" id="RMX63586.1"/>
    </source>
</evidence>
<dbReference type="Pfam" id="PF14382">
    <property type="entry name" value="ECR1_N"/>
    <property type="match status" value="1"/>
</dbReference>
<dbReference type="InterPro" id="IPR039771">
    <property type="entry name" value="Csl4"/>
</dbReference>
<dbReference type="GO" id="GO:0005730">
    <property type="term" value="C:nucleolus"/>
    <property type="evidence" value="ECO:0007669"/>
    <property type="project" value="UniProtKB-SubCell"/>
</dbReference>
<dbReference type="InterPro" id="IPR012340">
    <property type="entry name" value="NA-bd_OB-fold"/>
</dbReference>
<keyword evidence="3" id="KW-0271">Exosome</keyword>
<dbReference type="Pfam" id="PF10447">
    <property type="entry name" value="EXOSC1"/>
    <property type="match status" value="1"/>
</dbReference>
<feature type="domain" description="Exosome complex component N-terminal" evidence="5">
    <location>
        <begin position="23"/>
        <end position="60"/>
    </location>
</feature>
<dbReference type="PANTHER" id="PTHR12686:SF8">
    <property type="entry name" value="EXOSOME COMPLEX COMPONENT CSL4"/>
    <property type="match status" value="1"/>
</dbReference>
<dbReference type="PANTHER" id="PTHR12686">
    <property type="entry name" value="3'-5' EXORIBONUCLEASE CSL4-RELATED"/>
    <property type="match status" value="1"/>
</dbReference>
<accession>A0A3M6VDS2</accession>
<evidence type="ECO:0000256" key="2">
    <source>
        <dbReference type="ARBA" id="ARBA00022490"/>
    </source>
</evidence>
<evidence type="ECO:0000313" key="7">
    <source>
        <dbReference type="Proteomes" id="UP000282087"/>
    </source>
</evidence>
<dbReference type="STRING" id="542832.A0A3M6VDS2"/>
<dbReference type="EMBL" id="QLLG01000386">
    <property type="protein sequence ID" value="RMX63586.1"/>
    <property type="molecule type" value="Genomic_DNA"/>
</dbReference>
<evidence type="ECO:0000259" key="4">
    <source>
        <dbReference type="Pfam" id="PF10447"/>
    </source>
</evidence>
<dbReference type="SUPFAM" id="SSF50249">
    <property type="entry name" value="Nucleic acid-binding proteins"/>
    <property type="match status" value="1"/>
</dbReference>
<dbReference type="InterPro" id="IPR025721">
    <property type="entry name" value="Exosome_cplx_N_dom"/>
</dbReference>
<evidence type="ECO:0000259" key="5">
    <source>
        <dbReference type="Pfam" id="PF14382"/>
    </source>
</evidence>
<organism evidence="6 7">
    <name type="scientific">Peronospora effusa</name>
    <dbReference type="NCBI Taxonomy" id="542832"/>
    <lineage>
        <taxon>Eukaryota</taxon>
        <taxon>Sar</taxon>
        <taxon>Stramenopiles</taxon>
        <taxon>Oomycota</taxon>
        <taxon>Peronosporomycetes</taxon>
        <taxon>Peronosporales</taxon>
        <taxon>Peronosporaceae</taxon>
        <taxon>Peronospora</taxon>
    </lineage>
</organism>
<dbReference type="SUPFAM" id="SSF110324">
    <property type="entry name" value="Ribosomal L27 protein-like"/>
    <property type="match status" value="1"/>
</dbReference>
<dbReference type="GO" id="GO:0000176">
    <property type="term" value="C:nuclear exosome (RNase complex)"/>
    <property type="evidence" value="ECO:0007669"/>
    <property type="project" value="TreeGrafter"/>
</dbReference>
<feature type="domain" description="Exosome complex component CSL4 C-terminal" evidence="4">
    <location>
        <begin position="110"/>
        <end position="149"/>
    </location>
</feature>
<dbReference type="InterPro" id="IPR019495">
    <property type="entry name" value="EXOSC1_C"/>
</dbReference>
<dbReference type="AlphaFoldDB" id="A0A3M6VDS2"/>
<sequence length="188" mass="20755">MLKMIKNQLSFTPRVNMSSGGDVAVPGQFLATADETIKAGNGAYVRDGSIFASIFGKWRISQDIVEVTRANKTMASDQVLRLNDIVICRVIKITSRQVMVDIVCVGKTVLKEAFPGTIRLEDVRTQDIDKLVMEEVFLPGMLVKAVVLSFGDTRSYFLSTAKPGLGVVHQPIDQDSQTTVFETNRLQE</sequence>
<keyword evidence="2" id="KW-0963">Cytoplasm</keyword>
<comment type="subcellular location">
    <subcellularLocation>
        <location evidence="1">Nucleus</location>
        <location evidence="1">Nucleolus</location>
    </subcellularLocation>
</comment>
<dbReference type="Gene3D" id="2.40.50.100">
    <property type="match status" value="1"/>
</dbReference>
<protein>
    <recommendedName>
        <fullName evidence="8">S1 motif domain-containing protein</fullName>
    </recommendedName>
</protein>
<evidence type="ECO:0000256" key="3">
    <source>
        <dbReference type="ARBA" id="ARBA00022835"/>
    </source>
</evidence>
<evidence type="ECO:0008006" key="8">
    <source>
        <dbReference type="Google" id="ProtNLM"/>
    </source>
</evidence>
<proteinExistence type="predicted"/>
<dbReference type="GO" id="GO:0003723">
    <property type="term" value="F:RNA binding"/>
    <property type="evidence" value="ECO:0007669"/>
    <property type="project" value="InterPro"/>
</dbReference>
<dbReference type="Proteomes" id="UP000282087">
    <property type="component" value="Unassembled WGS sequence"/>
</dbReference>
<dbReference type="GO" id="GO:0005737">
    <property type="term" value="C:cytoplasm"/>
    <property type="evidence" value="ECO:0007669"/>
    <property type="project" value="TreeGrafter"/>
</dbReference>
<dbReference type="GO" id="GO:0006396">
    <property type="term" value="P:RNA processing"/>
    <property type="evidence" value="ECO:0007669"/>
    <property type="project" value="InterPro"/>
</dbReference>
<keyword evidence="7" id="KW-1185">Reference proteome</keyword>
<dbReference type="Gene3D" id="2.40.50.140">
    <property type="entry name" value="Nucleic acid-binding proteins"/>
    <property type="match status" value="1"/>
</dbReference>
<name>A0A3M6VDS2_9STRA</name>